<proteinExistence type="predicted"/>
<reference evidence="2" key="1">
    <citation type="journal article" date="2021" name="Proc. Natl. Acad. Sci. U.S.A.">
        <title>A Catalog of Tens of Thousands of Viruses from Human Metagenomes Reveals Hidden Associations with Chronic Diseases.</title>
        <authorList>
            <person name="Tisza M.J."/>
            <person name="Buck C.B."/>
        </authorList>
    </citation>
    <scope>NUCLEOTIDE SEQUENCE</scope>
    <source>
        <strain evidence="2">CtrgQ8</strain>
    </source>
</reference>
<evidence type="ECO:0000313" key="2">
    <source>
        <dbReference type="EMBL" id="DAE08221.1"/>
    </source>
</evidence>
<feature type="region of interest" description="Disordered" evidence="1">
    <location>
        <begin position="104"/>
        <end position="136"/>
    </location>
</feature>
<organism evidence="2">
    <name type="scientific">Siphoviridae sp. ctrgQ8</name>
    <dbReference type="NCBI Taxonomy" id="2825689"/>
    <lineage>
        <taxon>Viruses</taxon>
        <taxon>Duplodnaviria</taxon>
        <taxon>Heunggongvirae</taxon>
        <taxon>Uroviricota</taxon>
        <taxon>Caudoviricetes</taxon>
    </lineage>
</organism>
<accession>A0A8S5PNW6</accession>
<dbReference type="EMBL" id="BK015466">
    <property type="protein sequence ID" value="DAE08221.1"/>
    <property type="molecule type" value="Genomic_DNA"/>
</dbReference>
<evidence type="ECO:0000256" key="1">
    <source>
        <dbReference type="SAM" id="MobiDB-lite"/>
    </source>
</evidence>
<feature type="compositionally biased region" description="Polar residues" evidence="1">
    <location>
        <begin position="126"/>
        <end position="136"/>
    </location>
</feature>
<sequence>MKKKSEEQRAVSKKIKNQRDTIIKTLKDVNKYSKELNCQIDIFSRLYLLFKKITEEVLDDGYNIVYEEKSREGHVRKRIDPLARVPFEQASPLMKLLKGLKMNMEMTKPDDGGSRGPSPLDKLMENINNVNDGEDE</sequence>
<name>A0A8S5PNW6_9CAUD</name>
<protein>
    <submittedName>
        <fullName evidence="2">Terminase small subunit</fullName>
    </submittedName>
</protein>